<dbReference type="GO" id="GO:0030313">
    <property type="term" value="C:cell envelope"/>
    <property type="evidence" value="ECO:0007669"/>
    <property type="project" value="UniProtKB-SubCell"/>
</dbReference>
<evidence type="ECO:0000259" key="11">
    <source>
        <dbReference type="Pfam" id="PF25917"/>
    </source>
</evidence>
<dbReference type="OrthoDB" id="9784484at2"/>
<gene>
    <name evidence="14" type="ORF">E8K88_08770</name>
</gene>
<protein>
    <submittedName>
        <fullName evidence="14">Efflux RND transporter periplasmic adaptor subunit</fullName>
    </submittedName>
</protein>
<dbReference type="NCBIfam" id="TIGR01730">
    <property type="entry name" value="RND_mfp"/>
    <property type="match status" value="1"/>
</dbReference>
<dbReference type="GO" id="GO:0015562">
    <property type="term" value="F:efflux transmembrane transporter activity"/>
    <property type="evidence" value="ECO:0007669"/>
    <property type="project" value="TreeGrafter"/>
</dbReference>
<evidence type="ECO:0000256" key="9">
    <source>
        <dbReference type="SAM" id="MobiDB-lite"/>
    </source>
</evidence>
<dbReference type="RefSeq" id="WP_136406277.1">
    <property type="nucleotide sequence ID" value="NZ_JARXRQ010000010.1"/>
</dbReference>
<evidence type="ECO:0000259" key="13">
    <source>
        <dbReference type="Pfam" id="PF25967"/>
    </source>
</evidence>
<evidence type="ECO:0000256" key="8">
    <source>
        <dbReference type="SAM" id="Coils"/>
    </source>
</evidence>
<evidence type="ECO:0000256" key="2">
    <source>
        <dbReference type="ARBA" id="ARBA00009477"/>
    </source>
</evidence>
<dbReference type="Gene3D" id="2.40.30.170">
    <property type="match status" value="1"/>
</dbReference>
<dbReference type="Proteomes" id="UP000306236">
    <property type="component" value="Unassembled WGS sequence"/>
</dbReference>
<keyword evidence="5" id="KW-0997">Cell inner membrane</keyword>
<accession>A0A4V3YX41</accession>
<evidence type="ECO:0000256" key="1">
    <source>
        <dbReference type="ARBA" id="ARBA00004236"/>
    </source>
</evidence>
<dbReference type="PANTHER" id="PTHR30469">
    <property type="entry name" value="MULTIDRUG RESISTANCE PROTEIN MDTA"/>
    <property type="match status" value="1"/>
</dbReference>
<evidence type="ECO:0000256" key="4">
    <source>
        <dbReference type="ARBA" id="ARBA00022475"/>
    </source>
</evidence>
<keyword evidence="6 8" id="KW-0175">Coiled coil</keyword>
<dbReference type="Pfam" id="PF25917">
    <property type="entry name" value="BSH_RND"/>
    <property type="match status" value="1"/>
</dbReference>
<dbReference type="InterPro" id="IPR058625">
    <property type="entry name" value="MdtA-like_BSH"/>
</dbReference>
<feature type="domain" description="Multidrug resistance protein MdtA-like C-terminal permuted SH3" evidence="13">
    <location>
        <begin position="321"/>
        <end position="380"/>
    </location>
</feature>
<dbReference type="SUPFAM" id="SSF111369">
    <property type="entry name" value="HlyD-like secretion proteins"/>
    <property type="match status" value="1"/>
</dbReference>
<dbReference type="InterPro" id="IPR030190">
    <property type="entry name" value="MacA_alpha-hairpin_sf"/>
</dbReference>
<keyword evidence="4" id="KW-1003">Cell membrane</keyword>
<evidence type="ECO:0000313" key="15">
    <source>
        <dbReference type="Proteomes" id="UP000306236"/>
    </source>
</evidence>
<evidence type="ECO:0000256" key="5">
    <source>
        <dbReference type="ARBA" id="ARBA00022519"/>
    </source>
</evidence>
<keyword evidence="3" id="KW-0813">Transport</keyword>
<dbReference type="Pfam" id="PF25967">
    <property type="entry name" value="RND-MFP_C"/>
    <property type="match status" value="1"/>
</dbReference>
<dbReference type="GO" id="GO:1990195">
    <property type="term" value="C:macrolide transmembrane transporter complex"/>
    <property type="evidence" value="ECO:0007669"/>
    <property type="project" value="InterPro"/>
</dbReference>
<feature type="domain" description="Multidrug resistance protein MdtA-like alpha-helical hairpin" evidence="10">
    <location>
        <begin position="110"/>
        <end position="186"/>
    </location>
</feature>
<dbReference type="PANTHER" id="PTHR30469:SF33">
    <property type="entry name" value="SLR1207 PROTEIN"/>
    <property type="match status" value="1"/>
</dbReference>
<evidence type="ECO:0000256" key="6">
    <source>
        <dbReference type="ARBA" id="ARBA00023054"/>
    </source>
</evidence>
<keyword evidence="15" id="KW-1185">Reference proteome</keyword>
<evidence type="ECO:0000259" key="12">
    <source>
        <dbReference type="Pfam" id="PF25944"/>
    </source>
</evidence>
<proteinExistence type="inferred from homology"/>
<feature type="domain" description="Multidrug resistance protein MdtA-like beta-barrel" evidence="12">
    <location>
        <begin position="224"/>
        <end position="315"/>
    </location>
</feature>
<dbReference type="InterPro" id="IPR058626">
    <property type="entry name" value="MdtA-like_b-barrel"/>
</dbReference>
<feature type="domain" description="Multidrug resistance protein MdtA-like barrel-sandwich hybrid" evidence="11">
    <location>
        <begin position="63"/>
        <end position="218"/>
    </location>
</feature>
<dbReference type="EMBL" id="SSWX01000009">
    <property type="protein sequence ID" value="THJ33742.1"/>
    <property type="molecule type" value="Genomic_DNA"/>
</dbReference>
<keyword evidence="7" id="KW-0472">Membrane</keyword>
<dbReference type="Pfam" id="PF25876">
    <property type="entry name" value="HH_MFP_RND"/>
    <property type="match status" value="1"/>
</dbReference>
<dbReference type="Gene3D" id="2.40.420.20">
    <property type="match status" value="1"/>
</dbReference>
<dbReference type="InterPro" id="IPR058624">
    <property type="entry name" value="MdtA-like_HH"/>
</dbReference>
<name>A0A4V3YX41_9BURK</name>
<dbReference type="Gene3D" id="2.40.50.100">
    <property type="match status" value="1"/>
</dbReference>
<comment type="caution">
    <text evidence="14">The sequence shown here is derived from an EMBL/GenBank/DDBJ whole genome shotgun (WGS) entry which is preliminary data.</text>
</comment>
<dbReference type="AlphaFoldDB" id="A0A4V3YX41"/>
<evidence type="ECO:0000256" key="3">
    <source>
        <dbReference type="ARBA" id="ARBA00022448"/>
    </source>
</evidence>
<dbReference type="InterPro" id="IPR006143">
    <property type="entry name" value="RND_pump_MFP"/>
</dbReference>
<dbReference type="Pfam" id="PF25944">
    <property type="entry name" value="Beta-barrel_RND"/>
    <property type="match status" value="1"/>
</dbReference>
<dbReference type="GO" id="GO:0019898">
    <property type="term" value="C:extrinsic component of membrane"/>
    <property type="evidence" value="ECO:0007669"/>
    <property type="project" value="InterPro"/>
</dbReference>
<organism evidence="14 15">
    <name type="scientific">Lampropedia aestuarii</name>
    <dbReference type="NCBI Taxonomy" id="2562762"/>
    <lineage>
        <taxon>Bacteria</taxon>
        <taxon>Pseudomonadati</taxon>
        <taxon>Pseudomonadota</taxon>
        <taxon>Betaproteobacteria</taxon>
        <taxon>Burkholderiales</taxon>
        <taxon>Comamonadaceae</taxon>
        <taxon>Lampropedia</taxon>
    </lineage>
</organism>
<evidence type="ECO:0000313" key="14">
    <source>
        <dbReference type="EMBL" id="THJ33742.1"/>
    </source>
</evidence>
<comment type="similarity">
    <text evidence="2">Belongs to the membrane fusion protein (MFP) (TC 8.A.1) family.</text>
</comment>
<evidence type="ECO:0000259" key="10">
    <source>
        <dbReference type="Pfam" id="PF25876"/>
    </source>
</evidence>
<feature type="coiled-coil region" evidence="8">
    <location>
        <begin position="148"/>
        <end position="182"/>
    </location>
</feature>
<feature type="region of interest" description="Disordered" evidence="9">
    <location>
        <begin position="382"/>
        <end position="401"/>
    </location>
</feature>
<dbReference type="GO" id="GO:1990281">
    <property type="term" value="C:efflux pump complex"/>
    <property type="evidence" value="ECO:0007669"/>
    <property type="project" value="TreeGrafter"/>
</dbReference>
<dbReference type="Gene3D" id="6.10.140.1990">
    <property type="match status" value="1"/>
</dbReference>
<dbReference type="GO" id="GO:1990961">
    <property type="term" value="P:xenobiotic detoxification by transmembrane export across the plasma membrane"/>
    <property type="evidence" value="ECO:0007669"/>
    <property type="project" value="InterPro"/>
</dbReference>
<comment type="subcellular location">
    <subcellularLocation>
        <location evidence="1">Cell membrane</location>
    </subcellularLocation>
</comment>
<reference evidence="14 15" key="1">
    <citation type="submission" date="2019-04" db="EMBL/GenBank/DDBJ databases">
        <title>Lampropedia sp YIM MLB12 draf genome.</title>
        <authorList>
            <person name="Wang Y.-X."/>
        </authorList>
    </citation>
    <scope>NUCLEOTIDE SEQUENCE [LARGE SCALE GENOMIC DNA]</scope>
    <source>
        <strain evidence="14 15">YIM MLB12</strain>
    </source>
</reference>
<dbReference type="InterPro" id="IPR058627">
    <property type="entry name" value="MdtA-like_C"/>
</dbReference>
<evidence type="ECO:0000256" key="7">
    <source>
        <dbReference type="ARBA" id="ARBA00023136"/>
    </source>
</evidence>
<sequence length="401" mass="42424">MRRKTKRWWLIAVAVLVVGAGAYYAKQQWFTKSTAPIYVSAPVTRGNVEMSVLAAGKLEGYQQVSVGAQVSGQLENLAVELGQNVKAGDLIAEIDSLPQQNALRNAEAALTTARADLASQQATLAQAKASFERQKQLRAADASSRAEYEAAEQIYKVAQSNIQSQQARIAQAEIAKDTAQVNLGYTRIVAPMDGQVVAIVTKEGQTVNANQTAPTIIILAQLDTMTVKAEISEADVTRVKPGQPVYFTIMGEPNRRYDATLRSIEPAPESISASGSAAPTASGTTSTAVYYNGLFDVPNPDHSLRISMTAQVYIVQGSATDVLTIPASALGRRTGPGEYSVQVLDAQGNANRTTVQIGMNNNIVAEVISGLAEGDRVVLSDSTGASAARTPGARPGSGMRL</sequence>